<evidence type="ECO:0000256" key="2">
    <source>
        <dbReference type="ARBA" id="ARBA00022540"/>
    </source>
</evidence>
<dbReference type="OrthoDB" id="417252at2759"/>
<dbReference type="PANTHER" id="PTHR10317">
    <property type="entry name" value="EUKARYOTIC TRANSLATION INITIATION FACTOR 3 SUBUNIT E"/>
    <property type="match status" value="1"/>
</dbReference>
<keyword evidence="2 4" id="KW-0396">Initiation factor</keyword>
<dbReference type="AlphaFoldDB" id="A0A391NNC7"/>
<dbReference type="EMBL" id="BDIP01002713">
    <property type="protein sequence ID" value="GCA63221.1"/>
    <property type="molecule type" value="Genomic_DNA"/>
</dbReference>
<comment type="caution">
    <text evidence="4">The sequence shown here is derived from an EMBL/GenBank/DDBJ whole genome shotgun (WGS) entry which is preliminary data.</text>
</comment>
<protein>
    <submittedName>
        <fullName evidence="4">Eukaryotic translation initiation factor 3 subunit E</fullName>
    </submittedName>
</protein>
<evidence type="ECO:0000256" key="1">
    <source>
        <dbReference type="ARBA" id="ARBA00022490"/>
    </source>
</evidence>
<evidence type="ECO:0000313" key="5">
    <source>
        <dbReference type="Proteomes" id="UP000265618"/>
    </source>
</evidence>
<reference evidence="4 5" key="1">
    <citation type="journal article" date="2018" name="PLoS ONE">
        <title>The draft genome of Kipferlia bialata reveals reductive genome evolution in fornicate parasites.</title>
        <authorList>
            <person name="Tanifuji G."/>
            <person name="Takabayashi S."/>
            <person name="Kume K."/>
            <person name="Takagi M."/>
            <person name="Nakayama T."/>
            <person name="Kamikawa R."/>
            <person name="Inagaki Y."/>
            <person name="Hashimoto T."/>
        </authorList>
    </citation>
    <scope>NUCLEOTIDE SEQUENCE [LARGE SCALE GENOMIC DNA]</scope>
    <source>
        <strain evidence="4">NY0173</strain>
    </source>
</reference>
<gene>
    <name evidence="4" type="ORF">KIPB_008621</name>
</gene>
<keyword evidence="3" id="KW-0648">Protein biosynthesis</keyword>
<keyword evidence="1" id="KW-0963">Cytoplasm</keyword>
<dbReference type="InterPro" id="IPR016650">
    <property type="entry name" value="eIF3e"/>
</dbReference>
<organism evidence="4 5">
    <name type="scientific">Kipferlia bialata</name>
    <dbReference type="NCBI Taxonomy" id="797122"/>
    <lineage>
        <taxon>Eukaryota</taxon>
        <taxon>Metamonada</taxon>
        <taxon>Carpediemonas-like organisms</taxon>
        <taxon>Kipferlia</taxon>
    </lineage>
</organism>
<sequence length="363" mass="40417">MSGDLSMRVLEHCDPHMALMVIDQLMKTKLYKPEDLAVAEKKVLAKTCLFGRMKGAGMEVVELQKKHTARISTLRKAVVGVEIYTAPLTDDSIAPAAPKYPALLELASLMYQGGEYEDSYTLLEHLALGVSPAVSEATLAQVQWGQMAAGIMLGKTSAVTSIIMEMKTTLRSAGTADWTSTVNDSLWLLHWALFVVFRPESKEWQLLVRTTRPEYNAIVYRAPHMLRYTTCAALLSPVENFSLVDFSGPLSQDKRFYHDDITDFLLTSVYEGNLFKGRELLPKAIALVESDVMLRMVKDKLIKALRRCLANTLVLHSQAFEMADAIAMLRTSPEEADELLYAVADFHSLTLVPEAGVVTIERK</sequence>
<dbReference type="Proteomes" id="UP000265618">
    <property type="component" value="Unassembled WGS sequence"/>
</dbReference>
<evidence type="ECO:0000256" key="3">
    <source>
        <dbReference type="ARBA" id="ARBA00022917"/>
    </source>
</evidence>
<keyword evidence="5" id="KW-1185">Reference proteome</keyword>
<dbReference type="GO" id="GO:0005852">
    <property type="term" value="C:eukaryotic translation initiation factor 3 complex"/>
    <property type="evidence" value="ECO:0007669"/>
    <property type="project" value="InterPro"/>
</dbReference>
<proteinExistence type="predicted"/>
<evidence type="ECO:0000313" key="4">
    <source>
        <dbReference type="EMBL" id="GCA63221.1"/>
    </source>
</evidence>
<dbReference type="GO" id="GO:0003743">
    <property type="term" value="F:translation initiation factor activity"/>
    <property type="evidence" value="ECO:0007669"/>
    <property type="project" value="UniProtKB-KW"/>
</dbReference>
<name>A0A391NNC7_9EUKA</name>
<accession>A0A391NNC7</accession>